<feature type="domain" description="Fido" evidence="1">
    <location>
        <begin position="137"/>
        <end position="291"/>
    </location>
</feature>
<dbReference type="PROSITE" id="PS51459">
    <property type="entry name" value="FIDO"/>
    <property type="match status" value="1"/>
</dbReference>
<dbReference type="Gene3D" id="1.10.3290.10">
    <property type="entry name" value="Fido-like domain"/>
    <property type="match status" value="1"/>
</dbReference>
<dbReference type="InterPro" id="IPR036597">
    <property type="entry name" value="Fido-like_dom_sf"/>
</dbReference>
<name>A0ABV5ULS4_9MICC</name>
<sequence>MDVERFRESPIGSLVPIRGTDGLKREYDHFAYVPHPLGKEPELSNSAWHAVSRANRALGALDKASRQVPNPALIRMPMIRREAQSTSALEGTYAPLDRVLAVDDTSDKPRSAELDEIMNYVEVAERAFDWVQAGRRITPGLLTDLHRTLVKGTAADNADAGAARSVQVVIGSRGADITDARFIPQPPGIELDAAVRDLLDWINEAPEGGRDPVIASALAHYQFETIHPFNDGNGRLGRLLIVLGLMRDGVVTEPLLSVSPWFEARRDVYQDQLARLSETGDWSGWVEFFAEGIAASAQETATLVDDLLDVSQKHMDTLRGAGATGVILDVAGSLLASPIVTKARLAKKFGKNYQTISNAVVKLQQLGILEDYPFEASQNTYIASDIFGILTRR</sequence>
<dbReference type="InterPro" id="IPR003812">
    <property type="entry name" value="Fido"/>
</dbReference>
<proteinExistence type="predicted"/>
<keyword evidence="3" id="KW-1185">Reference proteome</keyword>
<dbReference type="PANTHER" id="PTHR13504">
    <property type="entry name" value="FIDO DOMAIN-CONTAINING PROTEIN DDB_G0283145"/>
    <property type="match status" value="1"/>
</dbReference>
<comment type="caution">
    <text evidence="2">The sequence shown here is derived from an EMBL/GenBank/DDBJ whole genome shotgun (WGS) entry which is preliminary data.</text>
</comment>
<dbReference type="Pfam" id="PF13784">
    <property type="entry name" value="Fic_N"/>
    <property type="match status" value="1"/>
</dbReference>
<dbReference type="Proteomes" id="UP001589536">
    <property type="component" value="Unassembled WGS sequence"/>
</dbReference>
<dbReference type="InterPro" id="IPR040198">
    <property type="entry name" value="Fido_containing"/>
</dbReference>
<evidence type="ECO:0000313" key="2">
    <source>
        <dbReference type="EMBL" id="MFB9713466.1"/>
    </source>
</evidence>
<dbReference type="EMBL" id="JBHMBH010000011">
    <property type="protein sequence ID" value="MFB9713466.1"/>
    <property type="molecule type" value="Genomic_DNA"/>
</dbReference>
<accession>A0ABV5ULS4</accession>
<evidence type="ECO:0000259" key="1">
    <source>
        <dbReference type="PROSITE" id="PS51459"/>
    </source>
</evidence>
<gene>
    <name evidence="2" type="ORF">ACFFPI_04770</name>
</gene>
<dbReference type="PANTHER" id="PTHR13504:SF38">
    <property type="entry name" value="FIDO DOMAIN-CONTAINING PROTEIN"/>
    <property type="match status" value="1"/>
</dbReference>
<protein>
    <submittedName>
        <fullName evidence="2">Fic family protein</fullName>
    </submittedName>
</protein>
<organism evidence="2 3">
    <name type="scientific">Arthrobacter methylotrophus</name>
    <dbReference type="NCBI Taxonomy" id="121291"/>
    <lineage>
        <taxon>Bacteria</taxon>
        <taxon>Bacillati</taxon>
        <taxon>Actinomycetota</taxon>
        <taxon>Actinomycetes</taxon>
        <taxon>Micrococcales</taxon>
        <taxon>Micrococcaceae</taxon>
        <taxon>Arthrobacter</taxon>
    </lineage>
</organism>
<dbReference type="SUPFAM" id="SSF140931">
    <property type="entry name" value="Fic-like"/>
    <property type="match status" value="1"/>
</dbReference>
<dbReference type="InterPro" id="IPR025758">
    <property type="entry name" value="Fic/DOC_N"/>
</dbReference>
<reference evidence="2 3" key="1">
    <citation type="submission" date="2024-09" db="EMBL/GenBank/DDBJ databases">
        <authorList>
            <person name="Sun Q."/>
            <person name="Mori K."/>
        </authorList>
    </citation>
    <scope>NUCLEOTIDE SEQUENCE [LARGE SCALE GENOMIC DNA]</scope>
    <source>
        <strain evidence="2 3">JCM 13519</strain>
    </source>
</reference>
<dbReference type="RefSeq" id="WP_345050072.1">
    <property type="nucleotide sequence ID" value="NZ_BAABED010000001.1"/>
</dbReference>
<dbReference type="Pfam" id="PF02661">
    <property type="entry name" value="Fic"/>
    <property type="match status" value="1"/>
</dbReference>
<evidence type="ECO:0000313" key="3">
    <source>
        <dbReference type="Proteomes" id="UP001589536"/>
    </source>
</evidence>